<comment type="caution">
    <text evidence="6">The sequence shown here is derived from an EMBL/GenBank/DDBJ whole genome shotgun (WGS) entry which is preliminary data.</text>
</comment>
<protein>
    <submittedName>
        <fullName evidence="6">TetR/AcrR family transcriptional regulator</fullName>
    </submittedName>
</protein>
<keyword evidence="3" id="KW-0804">Transcription</keyword>
<evidence type="ECO:0000259" key="5">
    <source>
        <dbReference type="PROSITE" id="PS50977"/>
    </source>
</evidence>
<sequence>MSPRKVDPEARSLLLDVAARLLSEEGPQALSARRIAAEAGSSTMPVYTNFGGMAGLAREIVYEGFARLENHFSLIRASADPVADMALLGRAYRHNAMQNPHLYAVMFGAASLAGFSLSEEDRQHGRYTLTRVAACAERCLAAGRFRADDAGLVAHQMWSATHGLVILELGGYLIPPYDAEACFEAQLVSLMVGVGDDPEAAARSVEASGRRLEDELIRPLALQEGGVAARSA</sequence>
<dbReference type="PROSITE" id="PS50977">
    <property type="entry name" value="HTH_TETR_2"/>
    <property type="match status" value="1"/>
</dbReference>
<dbReference type="EMBL" id="VSFG01000003">
    <property type="protein sequence ID" value="TYB45676.1"/>
    <property type="molecule type" value="Genomic_DNA"/>
</dbReference>
<dbReference type="PANTHER" id="PTHR30055:SF209">
    <property type="entry name" value="POSSIBLE TRANSCRIPTIONAL REGULATORY PROTEIN (PROBABLY TETR-FAMILY)"/>
    <property type="match status" value="1"/>
</dbReference>
<dbReference type="InterPro" id="IPR009057">
    <property type="entry name" value="Homeodomain-like_sf"/>
</dbReference>
<dbReference type="STRING" id="1220554.GCA_001552135_07177"/>
<dbReference type="Pfam" id="PF00440">
    <property type="entry name" value="TetR_N"/>
    <property type="match status" value="1"/>
</dbReference>
<evidence type="ECO:0000313" key="7">
    <source>
        <dbReference type="Proteomes" id="UP000323380"/>
    </source>
</evidence>
<reference evidence="6 7" key="1">
    <citation type="submission" date="2019-08" db="EMBL/GenBank/DDBJ databases">
        <title>Actinomadura sp. nov. CYP1-5 isolated from mountain soil.</title>
        <authorList>
            <person name="Songsumanus A."/>
            <person name="Kuncharoen N."/>
            <person name="Kudo T."/>
            <person name="Yuki M."/>
            <person name="Igarashi Y."/>
            <person name="Tanasupawat S."/>
        </authorList>
    </citation>
    <scope>NUCLEOTIDE SEQUENCE [LARGE SCALE GENOMIC DNA]</scope>
    <source>
        <strain evidence="6 7">JCM 14158</strain>
    </source>
</reference>
<evidence type="ECO:0000256" key="2">
    <source>
        <dbReference type="ARBA" id="ARBA00023125"/>
    </source>
</evidence>
<dbReference type="RefSeq" id="WP_067902539.1">
    <property type="nucleotide sequence ID" value="NZ_VSFG01000003.1"/>
</dbReference>
<dbReference type="AlphaFoldDB" id="A0A5D0NMF4"/>
<dbReference type="GO" id="GO:0000976">
    <property type="term" value="F:transcription cis-regulatory region binding"/>
    <property type="evidence" value="ECO:0007669"/>
    <property type="project" value="TreeGrafter"/>
</dbReference>
<gene>
    <name evidence="6" type="ORF">FXF69_19895</name>
</gene>
<dbReference type="Pfam" id="PF13305">
    <property type="entry name" value="TetR_C_33"/>
    <property type="match status" value="1"/>
</dbReference>
<dbReference type="SUPFAM" id="SSF48498">
    <property type="entry name" value="Tetracyclin repressor-like, C-terminal domain"/>
    <property type="match status" value="1"/>
</dbReference>
<name>A0A5D0NMF4_9ACTN</name>
<dbReference type="Proteomes" id="UP000323380">
    <property type="component" value="Unassembled WGS sequence"/>
</dbReference>
<keyword evidence="2 4" id="KW-0238">DNA-binding</keyword>
<evidence type="ECO:0000256" key="1">
    <source>
        <dbReference type="ARBA" id="ARBA00023015"/>
    </source>
</evidence>
<dbReference type="PANTHER" id="PTHR30055">
    <property type="entry name" value="HTH-TYPE TRANSCRIPTIONAL REGULATOR RUTR"/>
    <property type="match status" value="1"/>
</dbReference>
<evidence type="ECO:0000256" key="4">
    <source>
        <dbReference type="PROSITE-ProRule" id="PRU00335"/>
    </source>
</evidence>
<evidence type="ECO:0000313" key="6">
    <source>
        <dbReference type="EMBL" id="TYB45676.1"/>
    </source>
</evidence>
<proteinExistence type="predicted"/>
<dbReference type="InterPro" id="IPR036271">
    <property type="entry name" value="Tet_transcr_reg_TetR-rel_C_sf"/>
</dbReference>
<keyword evidence="1" id="KW-0805">Transcription regulation</keyword>
<dbReference type="InterPro" id="IPR025996">
    <property type="entry name" value="MT1864/Rv1816-like_C"/>
</dbReference>
<organism evidence="6 7">
    <name type="scientific">Actinomadura chibensis</name>
    <dbReference type="NCBI Taxonomy" id="392828"/>
    <lineage>
        <taxon>Bacteria</taxon>
        <taxon>Bacillati</taxon>
        <taxon>Actinomycetota</taxon>
        <taxon>Actinomycetes</taxon>
        <taxon>Streptosporangiales</taxon>
        <taxon>Thermomonosporaceae</taxon>
        <taxon>Actinomadura</taxon>
    </lineage>
</organism>
<accession>A0A5D0NMF4</accession>
<dbReference type="GO" id="GO:0003700">
    <property type="term" value="F:DNA-binding transcription factor activity"/>
    <property type="evidence" value="ECO:0007669"/>
    <property type="project" value="TreeGrafter"/>
</dbReference>
<keyword evidence="7" id="KW-1185">Reference proteome</keyword>
<dbReference type="Gene3D" id="1.10.357.10">
    <property type="entry name" value="Tetracycline Repressor, domain 2"/>
    <property type="match status" value="1"/>
</dbReference>
<dbReference type="InterPro" id="IPR050109">
    <property type="entry name" value="HTH-type_TetR-like_transc_reg"/>
</dbReference>
<feature type="DNA-binding region" description="H-T-H motif" evidence="4">
    <location>
        <begin position="31"/>
        <end position="50"/>
    </location>
</feature>
<feature type="domain" description="HTH tetR-type" evidence="5">
    <location>
        <begin position="8"/>
        <end position="68"/>
    </location>
</feature>
<dbReference type="SUPFAM" id="SSF46689">
    <property type="entry name" value="Homeodomain-like"/>
    <property type="match status" value="1"/>
</dbReference>
<dbReference type="InterPro" id="IPR001647">
    <property type="entry name" value="HTH_TetR"/>
</dbReference>
<evidence type="ECO:0000256" key="3">
    <source>
        <dbReference type="ARBA" id="ARBA00023163"/>
    </source>
</evidence>